<evidence type="ECO:0000313" key="4">
    <source>
        <dbReference type="Proteomes" id="UP000288805"/>
    </source>
</evidence>
<dbReference type="PROSITE" id="PS50994">
    <property type="entry name" value="INTEGRASE"/>
    <property type="match status" value="1"/>
</dbReference>
<dbReference type="InterPro" id="IPR036397">
    <property type="entry name" value="RNaseH_sf"/>
</dbReference>
<evidence type="ECO:0000256" key="1">
    <source>
        <dbReference type="SAM" id="MobiDB-lite"/>
    </source>
</evidence>
<evidence type="ECO:0000259" key="2">
    <source>
        <dbReference type="PROSITE" id="PS50994"/>
    </source>
</evidence>
<accession>A0A438GIU1</accession>
<dbReference type="InterPro" id="IPR001584">
    <property type="entry name" value="Integrase_cat-core"/>
</dbReference>
<gene>
    <name evidence="3" type="ORF">CK203_057980</name>
</gene>
<feature type="region of interest" description="Disordered" evidence="1">
    <location>
        <begin position="307"/>
        <end position="327"/>
    </location>
</feature>
<dbReference type="InterPro" id="IPR012337">
    <property type="entry name" value="RNaseH-like_sf"/>
</dbReference>
<dbReference type="GO" id="GO:0015074">
    <property type="term" value="P:DNA integration"/>
    <property type="evidence" value="ECO:0007669"/>
    <property type="project" value="InterPro"/>
</dbReference>
<evidence type="ECO:0000313" key="3">
    <source>
        <dbReference type="EMBL" id="RVW72130.1"/>
    </source>
</evidence>
<organism evidence="3 4">
    <name type="scientific">Vitis vinifera</name>
    <name type="common">Grape</name>
    <dbReference type="NCBI Taxonomy" id="29760"/>
    <lineage>
        <taxon>Eukaryota</taxon>
        <taxon>Viridiplantae</taxon>
        <taxon>Streptophyta</taxon>
        <taxon>Embryophyta</taxon>
        <taxon>Tracheophyta</taxon>
        <taxon>Spermatophyta</taxon>
        <taxon>Magnoliopsida</taxon>
        <taxon>eudicotyledons</taxon>
        <taxon>Gunneridae</taxon>
        <taxon>Pentapetalae</taxon>
        <taxon>rosids</taxon>
        <taxon>Vitales</taxon>
        <taxon>Vitaceae</taxon>
        <taxon>Viteae</taxon>
        <taxon>Vitis</taxon>
    </lineage>
</organism>
<dbReference type="Gene3D" id="3.30.420.10">
    <property type="entry name" value="Ribonuclease H-like superfamily/Ribonuclease H"/>
    <property type="match status" value="1"/>
</dbReference>
<dbReference type="Proteomes" id="UP000288805">
    <property type="component" value="Unassembled WGS sequence"/>
</dbReference>
<protein>
    <recommendedName>
        <fullName evidence="2">Integrase catalytic domain-containing protein</fullName>
    </recommendedName>
</protein>
<comment type="caution">
    <text evidence="3">The sequence shown here is derived from an EMBL/GenBank/DDBJ whole genome shotgun (WGS) entry which is preliminary data.</text>
</comment>
<dbReference type="SUPFAM" id="SSF53098">
    <property type="entry name" value="Ribonuclease H-like"/>
    <property type="match status" value="1"/>
</dbReference>
<reference evidence="3 4" key="1">
    <citation type="journal article" date="2018" name="PLoS Genet.">
        <title>Population sequencing reveals clonal diversity and ancestral inbreeding in the grapevine cultivar Chardonnay.</title>
        <authorList>
            <person name="Roach M.J."/>
            <person name="Johnson D.L."/>
            <person name="Bohlmann J."/>
            <person name="van Vuuren H.J."/>
            <person name="Jones S.J."/>
            <person name="Pretorius I.S."/>
            <person name="Schmidt S.A."/>
            <person name="Borneman A.R."/>
        </authorList>
    </citation>
    <scope>NUCLEOTIDE SEQUENCE [LARGE SCALE GENOMIC DNA]</scope>
    <source>
        <strain evidence="4">cv. Chardonnay</strain>
        <tissue evidence="3">Leaf</tissue>
    </source>
</reference>
<feature type="domain" description="Integrase catalytic" evidence="2">
    <location>
        <begin position="1"/>
        <end position="67"/>
    </location>
</feature>
<dbReference type="InterPro" id="IPR052160">
    <property type="entry name" value="Gypsy_RT_Integrase-like"/>
</dbReference>
<name>A0A438GIU1_VITVI</name>
<dbReference type="PANTHER" id="PTHR47266">
    <property type="entry name" value="ENDONUCLEASE-RELATED"/>
    <property type="match status" value="1"/>
</dbReference>
<dbReference type="AlphaFoldDB" id="A0A438GIU1"/>
<proteinExistence type="predicted"/>
<dbReference type="GO" id="GO:0003676">
    <property type="term" value="F:nucleic acid binding"/>
    <property type="evidence" value="ECO:0007669"/>
    <property type="project" value="InterPro"/>
</dbReference>
<feature type="region of interest" description="Disordered" evidence="1">
    <location>
        <begin position="375"/>
        <end position="394"/>
    </location>
</feature>
<dbReference type="EMBL" id="QGNW01000422">
    <property type="protein sequence ID" value="RVW72130.1"/>
    <property type="molecule type" value="Genomic_DNA"/>
</dbReference>
<sequence length="394" mass="45157">MFLNGLRQSHVNTMTHRVVLKFLQENIFSRFGVPKAIISDRGTHFCNKLFETLLAKYGVKHKIATPYTLRLPDKLTYKTILGMSPYRLVYGKACHLPVEVEYKAWWAIKKVNMDLNKAGMKRCLDLNEMEELRNDAYINFKIAKERMKRCMIRKVKSRWIGRFHYSPSASQWSSGTTQFQQHGHFQSQWSPSQTIHGAIQSRQGGTTPTCKKTLQVAKPKNFRDPLHRKPRSRASEEGTSAYPMEHELLHLAMAKTRGSQVVSPSAHNTRPRAYLHEIPCLRLHRPLPFHLLRVECRLVLLNIGPGESSAPSQPQPPTTESQIPFGDSGRIIRQPMVTQPPIEGNLDCRARPFHSELCFDKETFRPAGAQRFIPPTAEIPFGAPDDSRDFFYPE</sequence>
<dbReference type="Pfam" id="PF00665">
    <property type="entry name" value="rve"/>
    <property type="match status" value="1"/>
</dbReference>
<feature type="compositionally biased region" description="Basic and acidic residues" evidence="1">
    <location>
        <begin position="385"/>
        <end position="394"/>
    </location>
</feature>